<organism evidence="1 2">
    <name type="scientific">Ensete ventricosum</name>
    <name type="common">Abyssinian banana</name>
    <name type="synonym">Musa ensete</name>
    <dbReference type="NCBI Taxonomy" id="4639"/>
    <lineage>
        <taxon>Eukaryota</taxon>
        <taxon>Viridiplantae</taxon>
        <taxon>Streptophyta</taxon>
        <taxon>Embryophyta</taxon>
        <taxon>Tracheophyta</taxon>
        <taxon>Spermatophyta</taxon>
        <taxon>Magnoliopsida</taxon>
        <taxon>Liliopsida</taxon>
        <taxon>Zingiberales</taxon>
        <taxon>Musaceae</taxon>
        <taxon>Ensete</taxon>
    </lineage>
</organism>
<accession>A0A427B7U0</accession>
<proteinExistence type="predicted"/>
<gene>
    <name evidence="1" type="ORF">B296_00014210</name>
</gene>
<reference evidence="1 2" key="1">
    <citation type="journal article" date="2014" name="Agronomy (Basel)">
        <title>A Draft Genome Sequence for Ensete ventricosum, the Drought-Tolerant Tree Against Hunger.</title>
        <authorList>
            <person name="Harrison J."/>
            <person name="Moore K.A."/>
            <person name="Paszkiewicz K."/>
            <person name="Jones T."/>
            <person name="Grant M."/>
            <person name="Ambacheew D."/>
            <person name="Muzemil S."/>
            <person name="Studholme D.J."/>
        </authorList>
    </citation>
    <scope>NUCLEOTIDE SEQUENCE [LARGE SCALE GENOMIC DNA]</scope>
</reference>
<dbReference type="AlphaFoldDB" id="A0A427B7U0"/>
<sequence>MDVDESAAGFQNGTATQDSFMNLKTNEQRSIGQDSSFLQDALANPDGNGRFLAYQMAELGRYGNGRVSLTLGLQHCDVGLPISDNQQSLLATRGNDVYSSAAPAGADTADYDYANMGDQRHHFGSAHLLHDFVA</sequence>
<evidence type="ECO:0000313" key="2">
    <source>
        <dbReference type="Proteomes" id="UP000287651"/>
    </source>
</evidence>
<protein>
    <submittedName>
        <fullName evidence="1">Uncharacterized protein</fullName>
    </submittedName>
</protein>
<dbReference type="EMBL" id="AMZH03000284">
    <property type="protein sequence ID" value="RRT84534.1"/>
    <property type="molecule type" value="Genomic_DNA"/>
</dbReference>
<dbReference type="Proteomes" id="UP000287651">
    <property type="component" value="Unassembled WGS sequence"/>
</dbReference>
<comment type="caution">
    <text evidence="1">The sequence shown here is derived from an EMBL/GenBank/DDBJ whole genome shotgun (WGS) entry which is preliminary data.</text>
</comment>
<name>A0A427B7U0_ENSVE</name>
<evidence type="ECO:0000313" key="1">
    <source>
        <dbReference type="EMBL" id="RRT84534.1"/>
    </source>
</evidence>